<dbReference type="Pfam" id="PF00440">
    <property type="entry name" value="TetR_N"/>
    <property type="match status" value="1"/>
</dbReference>
<keyword evidence="3" id="KW-0804">Transcription</keyword>
<feature type="domain" description="HTH tetR-type" evidence="5">
    <location>
        <begin position="16"/>
        <end position="76"/>
    </location>
</feature>
<feature type="DNA-binding region" description="H-T-H motif" evidence="4">
    <location>
        <begin position="39"/>
        <end position="58"/>
    </location>
</feature>
<evidence type="ECO:0000256" key="3">
    <source>
        <dbReference type="ARBA" id="ARBA00023163"/>
    </source>
</evidence>
<dbReference type="EMBL" id="JBIAMX010000021">
    <property type="protein sequence ID" value="MFF0546499.1"/>
    <property type="molecule type" value="Genomic_DNA"/>
</dbReference>
<keyword evidence="1" id="KW-0805">Transcription regulation</keyword>
<dbReference type="PROSITE" id="PS50977">
    <property type="entry name" value="HTH_TETR_2"/>
    <property type="match status" value="1"/>
</dbReference>
<keyword evidence="2 4" id="KW-0238">DNA-binding</keyword>
<evidence type="ECO:0000256" key="1">
    <source>
        <dbReference type="ARBA" id="ARBA00023015"/>
    </source>
</evidence>
<dbReference type="Proteomes" id="UP001601444">
    <property type="component" value="Unassembled WGS sequence"/>
</dbReference>
<dbReference type="InterPro" id="IPR001647">
    <property type="entry name" value="HTH_TetR"/>
</dbReference>
<dbReference type="InterPro" id="IPR009057">
    <property type="entry name" value="Homeodomain-like_sf"/>
</dbReference>
<dbReference type="RefSeq" id="WP_387702841.1">
    <property type="nucleotide sequence ID" value="NZ_JBIAMX010000021.1"/>
</dbReference>
<evidence type="ECO:0000256" key="4">
    <source>
        <dbReference type="PROSITE-ProRule" id="PRU00335"/>
    </source>
</evidence>
<accession>A0ABW6PVT5</accession>
<dbReference type="Gene3D" id="1.10.10.60">
    <property type="entry name" value="Homeodomain-like"/>
    <property type="match status" value="1"/>
</dbReference>
<organism evidence="6 7">
    <name type="scientific">Nocardia thailandica</name>
    <dbReference type="NCBI Taxonomy" id="257275"/>
    <lineage>
        <taxon>Bacteria</taxon>
        <taxon>Bacillati</taxon>
        <taxon>Actinomycetota</taxon>
        <taxon>Actinomycetes</taxon>
        <taxon>Mycobacteriales</taxon>
        <taxon>Nocardiaceae</taxon>
        <taxon>Nocardia</taxon>
    </lineage>
</organism>
<protein>
    <submittedName>
        <fullName evidence="6">TetR/AcrR family transcriptional regulator</fullName>
    </submittedName>
</protein>
<evidence type="ECO:0000256" key="2">
    <source>
        <dbReference type="ARBA" id="ARBA00023125"/>
    </source>
</evidence>
<evidence type="ECO:0000313" key="6">
    <source>
        <dbReference type="EMBL" id="MFF0546499.1"/>
    </source>
</evidence>
<gene>
    <name evidence="6" type="ORF">ACFYTF_27050</name>
</gene>
<dbReference type="SUPFAM" id="SSF46689">
    <property type="entry name" value="Homeodomain-like"/>
    <property type="match status" value="1"/>
</dbReference>
<name>A0ABW6PVT5_9NOCA</name>
<dbReference type="InterPro" id="IPR050109">
    <property type="entry name" value="HTH-type_TetR-like_transc_reg"/>
</dbReference>
<keyword evidence="7" id="KW-1185">Reference proteome</keyword>
<evidence type="ECO:0000259" key="5">
    <source>
        <dbReference type="PROSITE" id="PS50977"/>
    </source>
</evidence>
<evidence type="ECO:0000313" key="7">
    <source>
        <dbReference type="Proteomes" id="UP001601444"/>
    </source>
</evidence>
<sequence length="207" mass="22558">MTKRKYDQGARAEAAEQTRRRILEAVAEQLRQAPTQPLSLDKVARAAGVSRSTIYADFGSRAGLFDAFVADLWARTGLGELTAAVSVDDARAHLRGAIEAASRMKARDLEIYRVLHAMDRLDPSSAAEAVRTMETDRLGGVTHLARRLHDAGALRAEVSVDWATDVLWALTSFESLDLLITGRGLTVDEAVERLTLTAERALCTPGK</sequence>
<comment type="caution">
    <text evidence="6">The sequence shown here is derived from an EMBL/GenBank/DDBJ whole genome shotgun (WGS) entry which is preliminary data.</text>
</comment>
<dbReference type="PANTHER" id="PTHR30055:SF234">
    <property type="entry name" value="HTH-TYPE TRANSCRIPTIONAL REGULATOR BETI"/>
    <property type="match status" value="1"/>
</dbReference>
<proteinExistence type="predicted"/>
<dbReference type="PANTHER" id="PTHR30055">
    <property type="entry name" value="HTH-TYPE TRANSCRIPTIONAL REGULATOR RUTR"/>
    <property type="match status" value="1"/>
</dbReference>
<dbReference type="Gene3D" id="1.10.357.10">
    <property type="entry name" value="Tetracycline Repressor, domain 2"/>
    <property type="match status" value="1"/>
</dbReference>
<reference evidence="6 7" key="1">
    <citation type="submission" date="2024-10" db="EMBL/GenBank/DDBJ databases">
        <title>The Natural Products Discovery Center: Release of the First 8490 Sequenced Strains for Exploring Actinobacteria Biosynthetic Diversity.</title>
        <authorList>
            <person name="Kalkreuter E."/>
            <person name="Kautsar S.A."/>
            <person name="Yang D."/>
            <person name="Bader C.D."/>
            <person name="Teijaro C.N."/>
            <person name="Fluegel L."/>
            <person name="Davis C.M."/>
            <person name="Simpson J.R."/>
            <person name="Lauterbach L."/>
            <person name="Steele A.D."/>
            <person name="Gui C."/>
            <person name="Meng S."/>
            <person name="Li G."/>
            <person name="Viehrig K."/>
            <person name="Ye F."/>
            <person name="Su P."/>
            <person name="Kiefer A.F."/>
            <person name="Nichols A."/>
            <person name="Cepeda A.J."/>
            <person name="Yan W."/>
            <person name="Fan B."/>
            <person name="Jiang Y."/>
            <person name="Adhikari A."/>
            <person name="Zheng C.-J."/>
            <person name="Schuster L."/>
            <person name="Cowan T.M."/>
            <person name="Smanski M.J."/>
            <person name="Chevrette M.G."/>
            <person name="De Carvalho L.P.S."/>
            <person name="Shen B."/>
        </authorList>
    </citation>
    <scope>NUCLEOTIDE SEQUENCE [LARGE SCALE GENOMIC DNA]</scope>
    <source>
        <strain evidence="6 7">NPDC004045</strain>
    </source>
</reference>